<dbReference type="PANTHER" id="PTHR35446">
    <property type="entry name" value="SI:CH211-175M2.5"/>
    <property type="match status" value="1"/>
</dbReference>
<protein>
    <recommendedName>
        <fullName evidence="3">Carboxymuconolactone decarboxylase-like domain-containing protein</fullName>
    </recommendedName>
</protein>
<dbReference type="Proteomes" id="UP000070433">
    <property type="component" value="Chromosome"/>
</dbReference>
<dbReference type="OrthoDB" id="153253at2"/>
<accession>A0A127K1S3</accession>
<reference evidence="1 2" key="1">
    <citation type="journal article" date="2014" name="Int. J. Syst. Evol. Microbiol.">
        <title>Ramlibacter solisilvae sp. nov., isolated from forest soil, and emended description of the genus Ramlibacter.</title>
        <authorList>
            <person name="Lee H.J."/>
            <person name="Lee S.H."/>
            <person name="Lee S.S."/>
            <person name="Lee J.S."/>
            <person name="Kim Y."/>
            <person name="Kim S.C."/>
            <person name="Jeon C.O."/>
        </authorList>
    </citation>
    <scope>NUCLEOTIDE SEQUENCE [LARGE SCALE GENOMIC DNA]</scope>
    <source>
        <strain evidence="1 2">5-10</strain>
    </source>
</reference>
<dbReference type="AlphaFoldDB" id="A0A127K1S3"/>
<dbReference type="InterPro" id="IPR029032">
    <property type="entry name" value="AhpD-like"/>
</dbReference>
<evidence type="ECO:0008006" key="3">
    <source>
        <dbReference type="Google" id="ProtNLM"/>
    </source>
</evidence>
<name>A0A127K1S3_9BURK</name>
<dbReference type="EMBL" id="CP010951">
    <property type="protein sequence ID" value="AMO25302.1"/>
    <property type="molecule type" value="Genomic_DNA"/>
</dbReference>
<sequence length="168" mass="17925">MNLMRAWAWRPEVFDGFTALRSQLTSKSSLSKRELAVLVCAGASELGDSYCSLALGKTLAREAGATAAAAVIANKAAEELTERDRALAAWARKMVANPNATTPADVDALRQAGLSEREIFEATVFVAFRQAFSSVNDALGLSPDRILAEQVPPEVRAAVTYGRPVADV</sequence>
<dbReference type="Gene3D" id="1.20.1290.10">
    <property type="entry name" value="AhpD-like"/>
    <property type="match status" value="1"/>
</dbReference>
<dbReference type="PANTHER" id="PTHR35446:SF2">
    <property type="entry name" value="CARBOXYMUCONOLACTONE DECARBOXYLASE-LIKE DOMAIN-CONTAINING PROTEIN"/>
    <property type="match status" value="1"/>
</dbReference>
<dbReference type="SUPFAM" id="SSF69118">
    <property type="entry name" value="AhpD-like"/>
    <property type="match status" value="1"/>
</dbReference>
<evidence type="ECO:0000313" key="1">
    <source>
        <dbReference type="EMBL" id="AMO25302.1"/>
    </source>
</evidence>
<evidence type="ECO:0000313" key="2">
    <source>
        <dbReference type="Proteomes" id="UP000070433"/>
    </source>
</evidence>
<keyword evidence="2" id="KW-1185">Reference proteome</keyword>
<proteinExistence type="predicted"/>
<gene>
    <name evidence="1" type="ORF">UC35_06960</name>
</gene>
<organism evidence="1 2">
    <name type="scientific">Ramlibacter tataouinensis</name>
    <dbReference type="NCBI Taxonomy" id="94132"/>
    <lineage>
        <taxon>Bacteria</taxon>
        <taxon>Pseudomonadati</taxon>
        <taxon>Pseudomonadota</taxon>
        <taxon>Betaproteobacteria</taxon>
        <taxon>Burkholderiales</taxon>
        <taxon>Comamonadaceae</taxon>
        <taxon>Ramlibacter</taxon>
    </lineage>
</organism>